<dbReference type="AlphaFoldDB" id="A0A8J1TBK7"/>
<dbReference type="PANTHER" id="PTHR14890">
    <property type="entry name" value="FANCONI ANEMIA CORE COMPLEX-ASSOCIATED PROTEIN 100"/>
    <property type="match status" value="1"/>
</dbReference>
<dbReference type="EMBL" id="CAIIXF020000011">
    <property type="protein sequence ID" value="CAH1799461.1"/>
    <property type="molecule type" value="Genomic_DNA"/>
</dbReference>
<dbReference type="Proteomes" id="UP000749559">
    <property type="component" value="Unassembled WGS sequence"/>
</dbReference>
<protein>
    <submittedName>
        <fullName evidence="1">Uncharacterized protein</fullName>
    </submittedName>
</protein>
<dbReference type="Pfam" id="PF15146">
    <property type="entry name" value="FANCAA"/>
    <property type="match status" value="1"/>
</dbReference>
<evidence type="ECO:0000313" key="2">
    <source>
        <dbReference type="Proteomes" id="UP000749559"/>
    </source>
</evidence>
<evidence type="ECO:0000313" key="1">
    <source>
        <dbReference type="EMBL" id="CAH1799461.1"/>
    </source>
</evidence>
<accession>A0A8J1TBK7</accession>
<dbReference type="PANTHER" id="PTHR14890:SF1">
    <property type="entry name" value="FANCONI ANEMIA CORE COMPLEX-ASSOCIATED PROTEIN 100"/>
    <property type="match status" value="1"/>
</dbReference>
<sequence>LYKVAGNPKIFSTFHLVSWFLLLVMLQPLYLEYRYKGKYNRGLVIINRQSNCVLVTNKSGIKVIYEYQDAIQAICIDGESRSLFTATTSGDIFMSGLPVKSKRKRENSEPLANQSSQDIFADLLETPCPEHVEVTPLTNEIISVHRHICKIDGVCDLLVISGILVAVTMETKPSYYWNILYKGITDLQSSTSPESFCKIPIDEHVIDSKTRFDAKIYCCLPESEKTDTSEIKPGIFYLNKVMYNHLFGIDANLLDTPIILIGLPSGLLLWLPVATHQITVPSLLCDLKQPIHGLKYVQLQASENQHIESLMIFGTMGKVVAMTTDVNKSSDLVTKEFSIPGNVVTSCIAYDTLYHSTGVELYKTEIQEMLLQQPKDKTPIKSLTLGYGAIVAITTKTISQQPPVVTIAMCTKTGKTLHIDHPIEQKAQKCSKQNQGARIKDLLAGINNIGQQLTYQKEIDQVQNSELEQLHLASHLASYHSNHSGLTPSKQNQHSGIDCCINVTTENYGSHISYKLVATIENQTHITLSEKWVFLVTLHQMSHKEHPKQKVALKSKSVQISRLPPKGFQRLDLGIDQQTLESLPLNGSCSLVYTCEPSHGLHSNNAQHSNIKHSNVLVIPIATQVLNITHFMRLNNDATTNPTKLQNNCRIYSDSELAQILKEVAGCQPGTHPNLETEEETLGFVGYHSTSIVVPTEQLKVDLRSEGVNCKNDTDVCKCLIWKLFPHLCEVIMTSQVRLLTHKGHHITLGVKVGSGEQVVIEIQSENLQAMCETSIAIKQHIQGLKMRMLNIPMVEELRPFIHQTECLRTDLLSAQEAVLLGDKSVTTADVTQLYHRLRQIHIPHT</sequence>
<reference evidence="1" key="1">
    <citation type="submission" date="2022-03" db="EMBL/GenBank/DDBJ databases">
        <authorList>
            <person name="Martin C."/>
        </authorList>
    </citation>
    <scope>NUCLEOTIDE SEQUENCE</scope>
</reference>
<name>A0A8J1TBK7_OWEFU</name>
<gene>
    <name evidence="1" type="ORF">OFUS_LOCUS23471</name>
</gene>
<dbReference type="GO" id="GO:0005654">
    <property type="term" value="C:nucleoplasm"/>
    <property type="evidence" value="ECO:0007669"/>
    <property type="project" value="TreeGrafter"/>
</dbReference>
<dbReference type="GO" id="GO:0036297">
    <property type="term" value="P:interstrand cross-link repair"/>
    <property type="evidence" value="ECO:0007669"/>
    <property type="project" value="InterPro"/>
</dbReference>
<dbReference type="InterPro" id="IPR029251">
    <property type="entry name" value="Faap100"/>
</dbReference>
<keyword evidence="2" id="KW-1185">Reference proteome</keyword>
<dbReference type="OrthoDB" id="6495021at2759"/>
<dbReference type="GO" id="GO:0043240">
    <property type="term" value="C:Fanconi anaemia nuclear complex"/>
    <property type="evidence" value="ECO:0007669"/>
    <property type="project" value="InterPro"/>
</dbReference>
<feature type="non-terminal residue" evidence="1">
    <location>
        <position position="1"/>
    </location>
</feature>
<organism evidence="1 2">
    <name type="scientific">Owenia fusiformis</name>
    <name type="common">Polychaete worm</name>
    <dbReference type="NCBI Taxonomy" id="6347"/>
    <lineage>
        <taxon>Eukaryota</taxon>
        <taxon>Metazoa</taxon>
        <taxon>Spiralia</taxon>
        <taxon>Lophotrochozoa</taxon>
        <taxon>Annelida</taxon>
        <taxon>Polychaeta</taxon>
        <taxon>Sedentaria</taxon>
        <taxon>Canalipalpata</taxon>
        <taxon>Sabellida</taxon>
        <taxon>Oweniida</taxon>
        <taxon>Oweniidae</taxon>
        <taxon>Owenia</taxon>
    </lineage>
</organism>
<comment type="caution">
    <text evidence="1">The sequence shown here is derived from an EMBL/GenBank/DDBJ whole genome shotgun (WGS) entry which is preliminary data.</text>
</comment>
<proteinExistence type="predicted"/>